<evidence type="ECO:0000313" key="1">
    <source>
        <dbReference type="EnsemblMetazoa" id="PPA35914.1"/>
    </source>
</evidence>
<dbReference type="EnsemblMetazoa" id="PPA35914.1">
    <property type="protein sequence ID" value="PPA35914.1"/>
    <property type="gene ID" value="WBGene00274283"/>
</dbReference>
<organism evidence="1 2">
    <name type="scientific">Pristionchus pacificus</name>
    <name type="common">Parasitic nematode worm</name>
    <dbReference type="NCBI Taxonomy" id="54126"/>
    <lineage>
        <taxon>Eukaryota</taxon>
        <taxon>Metazoa</taxon>
        <taxon>Ecdysozoa</taxon>
        <taxon>Nematoda</taxon>
        <taxon>Chromadorea</taxon>
        <taxon>Rhabditida</taxon>
        <taxon>Rhabditina</taxon>
        <taxon>Diplogasteromorpha</taxon>
        <taxon>Diplogasteroidea</taxon>
        <taxon>Neodiplogasteridae</taxon>
        <taxon>Pristionchus</taxon>
    </lineage>
</organism>
<reference evidence="2" key="1">
    <citation type="journal article" date="2008" name="Nat. Genet.">
        <title>The Pristionchus pacificus genome provides a unique perspective on nematode lifestyle and parasitism.</title>
        <authorList>
            <person name="Dieterich C."/>
            <person name="Clifton S.W."/>
            <person name="Schuster L.N."/>
            <person name="Chinwalla A."/>
            <person name="Delehaunty K."/>
            <person name="Dinkelacker I."/>
            <person name="Fulton L."/>
            <person name="Fulton R."/>
            <person name="Godfrey J."/>
            <person name="Minx P."/>
            <person name="Mitreva M."/>
            <person name="Roeseler W."/>
            <person name="Tian H."/>
            <person name="Witte H."/>
            <person name="Yang S.P."/>
            <person name="Wilson R.K."/>
            <person name="Sommer R.J."/>
        </authorList>
    </citation>
    <scope>NUCLEOTIDE SEQUENCE [LARGE SCALE GENOMIC DNA]</scope>
    <source>
        <strain evidence="2">PS312</strain>
    </source>
</reference>
<accession>A0A2A6BN10</accession>
<name>A0A2A6BN10_PRIPA</name>
<accession>A0A8R1UPG7</accession>
<reference evidence="1" key="2">
    <citation type="submission" date="2022-06" db="UniProtKB">
        <authorList>
            <consortium name="EnsemblMetazoa"/>
        </authorList>
    </citation>
    <scope>IDENTIFICATION</scope>
    <source>
        <strain evidence="1">PS312</strain>
    </source>
</reference>
<keyword evidence="2" id="KW-1185">Reference proteome</keyword>
<gene>
    <name evidence="1" type="primary">WBGene00274283</name>
</gene>
<sequence length="95" mass="11583">HAFDSASLGVGSFAYHETSTIRILRQLWETELEYVKKNPEHFIFNPATNDRIRFEIGKHYENFVPNPWWYMLDAWFENFITRPNYCQHCSHFRIR</sequence>
<proteinExistence type="predicted"/>
<evidence type="ECO:0000313" key="2">
    <source>
        <dbReference type="Proteomes" id="UP000005239"/>
    </source>
</evidence>
<dbReference type="AlphaFoldDB" id="A0A2A6BN10"/>
<protein>
    <submittedName>
        <fullName evidence="1">Uncharacterized protein</fullName>
    </submittedName>
</protein>
<dbReference type="Proteomes" id="UP000005239">
    <property type="component" value="Unassembled WGS sequence"/>
</dbReference>